<name>A0A4Q4TKE5_9PEZI</name>
<evidence type="ECO:0000313" key="1">
    <source>
        <dbReference type="EMBL" id="RYP07551.1"/>
    </source>
</evidence>
<reference evidence="1 2" key="1">
    <citation type="submission" date="2018-06" db="EMBL/GenBank/DDBJ databases">
        <title>Complete Genomes of Monosporascus.</title>
        <authorList>
            <person name="Robinson A.J."/>
            <person name="Natvig D.O."/>
        </authorList>
    </citation>
    <scope>NUCLEOTIDE SEQUENCE [LARGE SCALE GENOMIC DNA]</scope>
    <source>
        <strain evidence="1 2">CBS 110550</strain>
    </source>
</reference>
<protein>
    <submittedName>
        <fullName evidence="1">Uncharacterized protein</fullName>
    </submittedName>
</protein>
<sequence>MFRITICRLIALGRQPKTHVFGHNTKFRHRVTWPHAQHHNHESAKKGRTAALRAATVGTILLAAARPLDASIPKEEQTELDKAWDELKVSGNLEEARRLCWKDCLIWLHHYLHGPFVDEGPLERDMGIEAGLYLRGGDTRVFWVPVPEGKAADMPVTCVAVNSLFRAKIKSSAAWDEDDHSRALAEEQESAIERQLGPWLDRWRAGGRFDKRCFVVVRYLDVVSFSVFEDGEFRPWNADEVTSEHWARDAFAIHNVG</sequence>
<organism evidence="1 2">
    <name type="scientific">Monosporascus ibericus</name>
    <dbReference type="NCBI Taxonomy" id="155417"/>
    <lineage>
        <taxon>Eukaryota</taxon>
        <taxon>Fungi</taxon>
        <taxon>Dikarya</taxon>
        <taxon>Ascomycota</taxon>
        <taxon>Pezizomycotina</taxon>
        <taxon>Sordariomycetes</taxon>
        <taxon>Xylariomycetidae</taxon>
        <taxon>Xylariales</taxon>
        <taxon>Xylariales incertae sedis</taxon>
        <taxon>Monosporascus</taxon>
    </lineage>
</organism>
<evidence type="ECO:0000313" key="2">
    <source>
        <dbReference type="Proteomes" id="UP000293360"/>
    </source>
</evidence>
<gene>
    <name evidence="1" type="ORF">DL764_002428</name>
</gene>
<accession>A0A4Q4TKE5</accession>
<keyword evidence="2" id="KW-1185">Reference proteome</keyword>
<dbReference type="OrthoDB" id="4610894at2759"/>
<proteinExistence type="predicted"/>
<dbReference type="AlphaFoldDB" id="A0A4Q4TKE5"/>
<dbReference type="EMBL" id="QJNU01000092">
    <property type="protein sequence ID" value="RYP07551.1"/>
    <property type="molecule type" value="Genomic_DNA"/>
</dbReference>
<comment type="caution">
    <text evidence="1">The sequence shown here is derived from an EMBL/GenBank/DDBJ whole genome shotgun (WGS) entry which is preliminary data.</text>
</comment>
<dbReference type="Proteomes" id="UP000293360">
    <property type="component" value="Unassembled WGS sequence"/>
</dbReference>